<feature type="transmembrane region" description="Helical" evidence="5">
    <location>
        <begin position="149"/>
        <end position="168"/>
    </location>
</feature>
<proteinExistence type="predicted"/>
<dbReference type="EMBL" id="BMAT01001411">
    <property type="protein sequence ID" value="GFR85045.1"/>
    <property type="molecule type" value="Genomic_DNA"/>
</dbReference>
<dbReference type="PANTHER" id="PTHR46641">
    <property type="entry name" value="FMRFAMIDE RECEPTOR-RELATED"/>
    <property type="match status" value="1"/>
</dbReference>
<dbReference type="InterPro" id="IPR000276">
    <property type="entry name" value="GPCR_Rhodpsn"/>
</dbReference>
<dbReference type="GO" id="GO:0016020">
    <property type="term" value="C:membrane"/>
    <property type="evidence" value="ECO:0007669"/>
    <property type="project" value="UniProtKB-SubCell"/>
</dbReference>
<dbReference type="InterPro" id="IPR052954">
    <property type="entry name" value="GPCR-Ligand_Int"/>
</dbReference>
<dbReference type="Proteomes" id="UP000762676">
    <property type="component" value="Unassembled WGS sequence"/>
</dbReference>
<dbReference type="AlphaFoldDB" id="A0AAV4GJ13"/>
<dbReference type="PRINTS" id="PR00237">
    <property type="entry name" value="GPCRRHODOPSN"/>
</dbReference>
<feature type="transmembrane region" description="Helical" evidence="5">
    <location>
        <begin position="258"/>
        <end position="279"/>
    </location>
</feature>
<dbReference type="SMART" id="SM01381">
    <property type="entry name" value="7TM_GPCR_Srsx"/>
    <property type="match status" value="1"/>
</dbReference>
<dbReference type="InterPro" id="IPR017452">
    <property type="entry name" value="GPCR_Rhodpsn_7TM"/>
</dbReference>
<protein>
    <submittedName>
        <fullName evidence="7">Chemosensory receptor A</fullName>
    </submittedName>
</protein>
<accession>A0AAV4GJ13</accession>
<keyword evidence="7" id="KW-0675">Receptor</keyword>
<evidence type="ECO:0000313" key="8">
    <source>
        <dbReference type="Proteomes" id="UP000762676"/>
    </source>
</evidence>
<evidence type="ECO:0000256" key="3">
    <source>
        <dbReference type="ARBA" id="ARBA00022989"/>
    </source>
</evidence>
<dbReference type="Gene3D" id="1.20.1070.10">
    <property type="entry name" value="Rhodopsin 7-helix transmembrane proteins"/>
    <property type="match status" value="1"/>
</dbReference>
<dbReference type="GO" id="GO:0004930">
    <property type="term" value="F:G protein-coupled receptor activity"/>
    <property type="evidence" value="ECO:0007669"/>
    <property type="project" value="InterPro"/>
</dbReference>
<reference evidence="7 8" key="1">
    <citation type="journal article" date="2021" name="Elife">
        <title>Chloroplast acquisition without the gene transfer in kleptoplastic sea slugs, Plakobranchus ocellatus.</title>
        <authorList>
            <person name="Maeda T."/>
            <person name="Takahashi S."/>
            <person name="Yoshida T."/>
            <person name="Shimamura S."/>
            <person name="Takaki Y."/>
            <person name="Nagai Y."/>
            <person name="Toyoda A."/>
            <person name="Suzuki Y."/>
            <person name="Arimoto A."/>
            <person name="Ishii H."/>
            <person name="Satoh N."/>
            <person name="Nishiyama T."/>
            <person name="Hasebe M."/>
            <person name="Maruyama T."/>
            <person name="Minagawa J."/>
            <person name="Obokata J."/>
            <person name="Shigenobu S."/>
        </authorList>
    </citation>
    <scope>NUCLEOTIDE SEQUENCE [LARGE SCALE GENOMIC DNA]</scope>
</reference>
<evidence type="ECO:0000256" key="4">
    <source>
        <dbReference type="ARBA" id="ARBA00023136"/>
    </source>
</evidence>
<comment type="subcellular location">
    <subcellularLocation>
        <location evidence="1">Membrane</location>
    </subcellularLocation>
</comment>
<organism evidence="7 8">
    <name type="scientific">Elysia marginata</name>
    <dbReference type="NCBI Taxonomy" id="1093978"/>
    <lineage>
        <taxon>Eukaryota</taxon>
        <taxon>Metazoa</taxon>
        <taxon>Spiralia</taxon>
        <taxon>Lophotrochozoa</taxon>
        <taxon>Mollusca</taxon>
        <taxon>Gastropoda</taxon>
        <taxon>Heterobranchia</taxon>
        <taxon>Euthyneura</taxon>
        <taxon>Panpulmonata</taxon>
        <taxon>Sacoglossa</taxon>
        <taxon>Placobranchoidea</taxon>
        <taxon>Plakobranchidae</taxon>
        <taxon>Elysia</taxon>
    </lineage>
</organism>
<evidence type="ECO:0000256" key="1">
    <source>
        <dbReference type="ARBA" id="ARBA00004370"/>
    </source>
</evidence>
<dbReference type="PROSITE" id="PS50262">
    <property type="entry name" value="G_PROTEIN_RECEP_F1_2"/>
    <property type="match status" value="1"/>
</dbReference>
<keyword evidence="4 5" id="KW-0472">Membrane</keyword>
<name>A0AAV4GJ13_9GAST</name>
<feature type="transmembrane region" description="Helical" evidence="5">
    <location>
        <begin position="62"/>
        <end position="86"/>
    </location>
</feature>
<feature type="transmembrane region" description="Helical" evidence="5">
    <location>
        <begin position="299"/>
        <end position="320"/>
    </location>
</feature>
<gene>
    <name evidence="7" type="ORF">ElyMa_000686400</name>
</gene>
<evidence type="ECO:0000256" key="2">
    <source>
        <dbReference type="ARBA" id="ARBA00022692"/>
    </source>
</evidence>
<feature type="transmembrane region" description="Helical" evidence="5">
    <location>
        <begin position="29"/>
        <end position="50"/>
    </location>
</feature>
<sequence>MNISTADSIPRGIISDVAIANLGAIFKLALNPTLGSVGLCANIINMAVFYKMGITDGVTQNFFILSISDASMAVVSLANSAAYILYAKVYVGQGGPENNAQVVYWATMLIGTFPQSVSMITTVVIAVVRCLCVAMPLRVKFLITTGRQLAVILGFLTLSACVVIYAFAGTRVVIVPNPQTKGTLALLVDLKWYEYTLFYNVTYYSGFFIVIICVIILSISLKRSSEFREKSTGGSSNAASSGTNTKDGRREARIVKTVVFVSTVFIICYLPSISFFVIGTLVPEFSATGLYRNANLFNIMVIDMFVMINVSVNSFIYYFFNTRYRTAFDEVFGRESKVNRQ</sequence>
<evidence type="ECO:0000256" key="5">
    <source>
        <dbReference type="SAM" id="Phobius"/>
    </source>
</evidence>
<comment type="caution">
    <text evidence="7">The sequence shown here is derived from an EMBL/GenBank/DDBJ whole genome shotgun (WGS) entry which is preliminary data.</text>
</comment>
<keyword evidence="3 5" id="KW-1133">Transmembrane helix</keyword>
<dbReference type="PANTHER" id="PTHR46641:SF2">
    <property type="entry name" value="FMRFAMIDE RECEPTOR"/>
    <property type="match status" value="1"/>
</dbReference>
<keyword evidence="8" id="KW-1185">Reference proteome</keyword>
<evidence type="ECO:0000313" key="7">
    <source>
        <dbReference type="EMBL" id="GFR85045.1"/>
    </source>
</evidence>
<dbReference type="SUPFAM" id="SSF81321">
    <property type="entry name" value="Family A G protein-coupled receptor-like"/>
    <property type="match status" value="1"/>
</dbReference>
<dbReference type="Pfam" id="PF00001">
    <property type="entry name" value="7tm_1"/>
    <property type="match status" value="1"/>
</dbReference>
<evidence type="ECO:0000259" key="6">
    <source>
        <dbReference type="PROSITE" id="PS50262"/>
    </source>
</evidence>
<feature type="domain" description="G-protein coupled receptors family 1 profile" evidence="6">
    <location>
        <begin position="41"/>
        <end position="317"/>
    </location>
</feature>
<feature type="transmembrane region" description="Helical" evidence="5">
    <location>
        <begin position="201"/>
        <end position="221"/>
    </location>
</feature>
<keyword evidence="2 5" id="KW-0812">Transmembrane</keyword>